<dbReference type="EMBL" id="PGCI01000624">
    <property type="protein sequence ID" value="PLW23798.1"/>
    <property type="molecule type" value="Genomic_DNA"/>
</dbReference>
<feature type="compositionally biased region" description="Basic and acidic residues" evidence="1">
    <location>
        <begin position="112"/>
        <end position="127"/>
    </location>
</feature>
<feature type="compositionally biased region" description="Basic and acidic residues" evidence="1">
    <location>
        <begin position="543"/>
        <end position="555"/>
    </location>
</feature>
<proteinExistence type="predicted"/>
<keyword evidence="2" id="KW-1133">Transmembrane helix</keyword>
<feature type="region of interest" description="Disordered" evidence="1">
    <location>
        <begin position="513"/>
        <end position="566"/>
    </location>
</feature>
<evidence type="ECO:0000313" key="3">
    <source>
        <dbReference type="EMBL" id="PLW16855.1"/>
    </source>
</evidence>
<sequence length="566" mass="63248">MSGQLPIENVNQNARIADTVSNIIPAEENGSLTVDENATQPVAREDSTIGDEDINSILRIQGEVAPSELGDAPESVAEPLPSVVFMIPLPAPMVGRRSKNTTPFLIYSPPRRSYEQPPKNDEGKRPKEKFLKRVVRVYQKEVRKGEQMKRKEIPNNGRFPKIAKAQAALVRSASTMSKWLPSSCVETLARVPPKHKLGEITVLYPEFSDEVRPEGCEQPYQPTEEDLLHDLNVLLRKTKKGIVVRLVAVSCFLPIAAGIDFFAPVFFIEISIAYMAFQIYGLRKVKALTPKKHSQKKLKGTKVTSQQAIEASSSEAVETGVEDTDGLLPTDSHGESSFRVKPVDGVMFEPLMDLLYKICTRIDPVCFPPVNGEAIEPSERFEILPKQEASGSQAVPAAPKKTTLPPTLHKPSPELVREMTQVFKQNLPEDIIARYDLDEERLANDLARCFKKASVEYITSLKGRPDNGLIRRMQKRLAKRSLVKQERKDKRVVKKQIKVELAEQAALDLAEADRILQENPSSAPVELEPSTPQSEKKLKKQKAKEEKLLKKAEKGMRKKGKFPALD</sequence>
<dbReference type="EMBL" id="PGCI01000032">
    <property type="protein sequence ID" value="PLW47312.1"/>
    <property type="molecule type" value="Genomic_DNA"/>
</dbReference>
<evidence type="ECO:0000313" key="7">
    <source>
        <dbReference type="Proteomes" id="UP000235388"/>
    </source>
</evidence>
<organism evidence="4 8">
    <name type="scientific">Puccinia coronata f. sp. avenae</name>
    <dbReference type="NCBI Taxonomy" id="200324"/>
    <lineage>
        <taxon>Eukaryota</taxon>
        <taxon>Fungi</taxon>
        <taxon>Dikarya</taxon>
        <taxon>Basidiomycota</taxon>
        <taxon>Pucciniomycotina</taxon>
        <taxon>Pucciniomycetes</taxon>
        <taxon>Pucciniales</taxon>
        <taxon>Pucciniaceae</taxon>
        <taxon>Puccinia</taxon>
    </lineage>
</organism>
<dbReference type="OrthoDB" id="2504265at2759"/>
<comment type="caution">
    <text evidence="4">The sequence shown here is derived from an EMBL/GenBank/DDBJ whole genome shotgun (WGS) entry which is preliminary data.</text>
</comment>
<dbReference type="EMBL" id="PGCJ01000861">
    <property type="protein sequence ID" value="PLW16855.1"/>
    <property type="molecule type" value="Genomic_DNA"/>
</dbReference>
<evidence type="ECO:0000313" key="8">
    <source>
        <dbReference type="Proteomes" id="UP000235392"/>
    </source>
</evidence>
<dbReference type="AlphaFoldDB" id="A0A2N5TEG5"/>
<feature type="compositionally biased region" description="Basic residues" evidence="1">
    <location>
        <begin position="556"/>
        <end position="566"/>
    </location>
</feature>
<feature type="transmembrane region" description="Helical" evidence="2">
    <location>
        <begin position="242"/>
        <end position="259"/>
    </location>
</feature>
<feature type="region of interest" description="Disordered" evidence="1">
    <location>
        <begin position="388"/>
        <end position="411"/>
    </location>
</feature>
<evidence type="ECO:0000313" key="5">
    <source>
        <dbReference type="EMBL" id="PLW40482.1"/>
    </source>
</evidence>
<dbReference type="Proteomes" id="UP000235392">
    <property type="component" value="Unassembled WGS sequence"/>
</dbReference>
<evidence type="ECO:0000313" key="6">
    <source>
        <dbReference type="EMBL" id="PLW47312.1"/>
    </source>
</evidence>
<gene>
    <name evidence="5" type="ORF">PCANC_09356</name>
    <name evidence="3" type="ORF">PCANC_09450</name>
    <name evidence="6" type="ORF">PCASD_02564</name>
    <name evidence="4" type="ORF">PCASD_08732</name>
</gene>
<feature type="compositionally biased region" description="Low complexity" evidence="1">
    <location>
        <begin position="308"/>
        <end position="318"/>
    </location>
</feature>
<protein>
    <submittedName>
        <fullName evidence="4">Uncharacterized protein</fullName>
    </submittedName>
</protein>
<feature type="region of interest" description="Disordered" evidence="1">
    <location>
        <begin position="98"/>
        <end position="127"/>
    </location>
</feature>
<accession>A0A2N5TEG5</accession>
<name>A0A2N5TEG5_9BASI</name>
<keyword evidence="7" id="KW-1185">Reference proteome</keyword>
<feature type="compositionally biased region" description="Low complexity" evidence="1">
    <location>
        <begin position="394"/>
        <end position="410"/>
    </location>
</feature>
<evidence type="ECO:0000256" key="2">
    <source>
        <dbReference type="SAM" id="Phobius"/>
    </source>
</evidence>
<reference evidence="7 8" key="1">
    <citation type="submission" date="2017-11" db="EMBL/GenBank/DDBJ databases">
        <title>De novo assembly and phasing of dikaryotic genomes from two isolates of Puccinia coronata f. sp. avenae, the causal agent of oat crown rust.</title>
        <authorList>
            <person name="Miller M.E."/>
            <person name="Zhang Y."/>
            <person name="Omidvar V."/>
            <person name="Sperschneider J."/>
            <person name="Schwessinger B."/>
            <person name="Raley C."/>
            <person name="Palmer J.M."/>
            <person name="Garnica D."/>
            <person name="Upadhyaya N."/>
            <person name="Rathjen J."/>
            <person name="Taylor J.M."/>
            <person name="Park R.F."/>
            <person name="Dodds P.N."/>
            <person name="Hirsch C.D."/>
            <person name="Kianian S.F."/>
            <person name="Figueroa M."/>
        </authorList>
    </citation>
    <scope>NUCLEOTIDE SEQUENCE [LARGE SCALE GENOMIC DNA]</scope>
    <source>
        <strain evidence="3">12NC29</strain>
        <strain evidence="4">12SD80</strain>
    </source>
</reference>
<evidence type="ECO:0000313" key="4">
    <source>
        <dbReference type="EMBL" id="PLW23798.1"/>
    </source>
</evidence>
<feature type="region of interest" description="Disordered" evidence="1">
    <location>
        <begin position="296"/>
        <end position="335"/>
    </location>
</feature>
<evidence type="ECO:0000256" key="1">
    <source>
        <dbReference type="SAM" id="MobiDB-lite"/>
    </source>
</evidence>
<dbReference type="Proteomes" id="UP000235388">
    <property type="component" value="Unassembled WGS sequence"/>
</dbReference>
<dbReference type="EMBL" id="PGCJ01000181">
    <property type="protein sequence ID" value="PLW40482.1"/>
    <property type="molecule type" value="Genomic_DNA"/>
</dbReference>
<keyword evidence="2" id="KW-0812">Transmembrane</keyword>
<keyword evidence="2" id="KW-0472">Membrane</keyword>